<dbReference type="EMBL" id="JAODAN010000010">
    <property type="protein sequence ID" value="KAK1921514.1"/>
    <property type="molecule type" value="Genomic_DNA"/>
</dbReference>
<dbReference type="GO" id="GO:0006487">
    <property type="term" value="P:protein N-linked glycosylation"/>
    <property type="evidence" value="ECO:0007669"/>
    <property type="project" value="TreeGrafter"/>
</dbReference>
<proteinExistence type="inferred from homology"/>
<dbReference type="Pfam" id="PF04488">
    <property type="entry name" value="Gly_transf_sug"/>
    <property type="match status" value="1"/>
</dbReference>
<evidence type="ECO:0000313" key="3">
    <source>
        <dbReference type="EMBL" id="KAK1921514.1"/>
    </source>
</evidence>
<protein>
    <recommendedName>
        <fullName evidence="5">Alpha-1,6-mannosyltransferase</fullName>
    </recommendedName>
</protein>
<dbReference type="AlphaFoldDB" id="A0AAD9CT65"/>
<reference evidence="3" key="1">
    <citation type="submission" date="2023-02" db="EMBL/GenBank/DDBJ databases">
        <title>Identification and recombinant expression of a fungal hydrolase from Papiliotrema laurentii that hydrolyzes apple cutin and clears colloidal polyester polyurethane.</title>
        <authorList>
            <consortium name="DOE Joint Genome Institute"/>
            <person name="Roman V.A."/>
            <person name="Bojanowski C."/>
            <person name="Crable B.R."/>
            <person name="Wagner D.N."/>
            <person name="Hung C.S."/>
            <person name="Nadeau L.J."/>
            <person name="Schratz L."/>
            <person name="Haridas S."/>
            <person name="Pangilinan J."/>
            <person name="Lipzen A."/>
            <person name="Na H."/>
            <person name="Yan M."/>
            <person name="Ng V."/>
            <person name="Grigoriev I.V."/>
            <person name="Spatafora J.W."/>
            <person name="Barlow D."/>
            <person name="Biffinger J."/>
            <person name="Kelley-Loughnane N."/>
            <person name="Varaljay V.A."/>
            <person name="Crookes-Goodson W.J."/>
        </authorList>
    </citation>
    <scope>NUCLEOTIDE SEQUENCE</scope>
    <source>
        <strain evidence="3">5307AH</strain>
    </source>
</reference>
<gene>
    <name evidence="3" type="ORF">DB88DRAFT_66137</name>
</gene>
<evidence type="ECO:0008006" key="5">
    <source>
        <dbReference type="Google" id="ProtNLM"/>
    </source>
</evidence>
<feature type="signal peptide" evidence="2">
    <location>
        <begin position="1"/>
        <end position="32"/>
    </location>
</feature>
<dbReference type="GO" id="GO:0000136">
    <property type="term" value="C:mannan polymerase complex"/>
    <property type="evidence" value="ECO:0007669"/>
    <property type="project" value="TreeGrafter"/>
</dbReference>
<name>A0AAD9CT65_PAPLA</name>
<evidence type="ECO:0000313" key="4">
    <source>
        <dbReference type="Proteomes" id="UP001182556"/>
    </source>
</evidence>
<accession>A0AAD9CT65</accession>
<dbReference type="SUPFAM" id="SSF53448">
    <property type="entry name" value="Nucleotide-diphospho-sugar transferases"/>
    <property type="match status" value="1"/>
</dbReference>
<evidence type="ECO:0000256" key="2">
    <source>
        <dbReference type="SAM" id="SignalP"/>
    </source>
</evidence>
<organism evidence="3 4">
    <name type="scientific">Papiliotrema laurentii</name>
    <name type="common">Cryptococcus laurentii</name>
    <dbReference type="NCBI Taxonomy" id="5418"/>
    <lineage>
        <taxon>Eukaryota</taxon>
        <taxon>Fungi</taxon>
        <taxon>Dikarya</taxon>
        <taxon>Basidiomycota</taxon>
        <taxon>Agaricomycotina</taxon>
        <taxon>Tremellomycetes</taxon>
        <taxon>Tremellales</taxon>
        <taxon>Rhynchogastremaceae</taxon>
        <taxon>Papiliotrema</taxon>
    </lineage>
</organism>
<dbReference type="GO" id="GO:0000009">
    <property type="term" value="F:alpha-1,6-mannosyltransferase activity"/>
    <property type="evidence" value="ECO:0007669"/>
    <property type="project" value="InterPro"/>
</dbReference>
<keyword evidence="2" id="KW-0732">Signal</keyword>
<dbReference type="Gene3D" id="3.90.550.20">
    <property type="match status" value="1"/>
</dbReference>
<evidence type="ECO:0000256" key="1">
    <source>
        <dbReference type="ARBA" id="ARBA00009003"/>
    </source>
</evidence>
<comment type="caution">
    <text evidence="3">The sequence shown here is derived from an EMBL/GenBank/DDBJ whole genome shotgun (WGS) entry which is preliminary data.</text>
</comment>
<dbReference type="Proteomes" id="UP001182556">
    <property type="component" value="Unassembled WGS sequence"/>
</dbReference>
<sequence length="464" mass="51909">MMAIGTSTRGYARWLVLSAIILLMVLFHLLHASLPPASAAIQNGPIDYVPTEKAGVPINQASVQAIPESQETNVTQQMLEEIEAYRQDSIPWTDDGYAGLEELMKMPRNSLPQTKSAYYWRLKRFVVKYFQGSPWEPKLDEMLHEFEARDMRREPLPRHVLSTDEKGLEGAPEGFGNWSRVAREEDGWVIEVLNHEMVEMRMREYVHEGEGARQFGKIWDSINFQVLKTDVIRYLALLLDGGVYTDSDTAPRAHPHSWGKPAVDISKPLISALDANLAFLRDRHSYMAAWRVKAEQAKASGANTILDPDISVITSLESSNWNDDQWTGAQGEALRRLSLGQWTVMSKKLHPIMLDVLGTAMDNIEMAMLSDQLDGTIGACHLTGPPVFTDAVMRYLLVQHGVTPFDLAHMSYGEAAKAGDVIVYGPGSFGGWYPTAEEQEQNTEDVKLPVAHGFRGLWKGQGWG</sequence>
<dbReference type="PANTHER" id="PTHR31834">
    <property type="entry name" value="INITIATION-SPECIFIC ALPHA-1,6-MANNOSYLTRANSFERASE"/>
    <property type="match status" value="1"/>
</dbReference>
<comment type="similarity">
    <text evidence="1">Belongs to the glycosyltransferase 32 family.</text>
</comment>
<dbReference type="PANTHER" id="PTHR31834:SF1">
    <property type="entry name" value="INITIATION-SPECIFIC ALPHA-1,6-MANNOSYLTRANSFERASE"/>
    <property type="match status" value="1"/>
</dbReference>
<dbReference type="InterPro" id="IPR029044">
    <property type="entry name" value="Nucleotide-diphossugar_trans"/>
</dbReference>
<dbReference type="InterPro" id="IPR007577">
    <property type="entry name" value="GlycoTrfase_DXD_sugar-bd_CS"/>
</dbReference>
<dbReference type="InterPro" id="IPR039367">
    <property type="entry name" value="Och1-like"/>
</dbReference>
<keyword evidence="4" id="KW-1185">Reference proteome</keyword>
<feature type="chain" id="PRO_5042112825" description="Alpha-1,6-mannosyltransferase" evidence="2">
    <location>
        <begin position="33"/>
        <end position="464"/>
    </location>
</feature>